<feature type="binding site" evidence="3">
    <location>
        <position position="47"/>
    </location>
    <ligand>
        <name>a divalent metal cation</name>
        <dbReference type="ChEBI" id="CHEBI:60240"/>
    </ligand>
</feature>
<dbReference type="RefSeq" id="WP_110030633.1">
    <property type="nucleotide sequence ID" value="NZ_QGTR01000001.1"/>
</dbReference>
<reference evidence="4 5" key="1">
    <citation type="submission" date="2018-05" db="EMBL/GenBank/DDBJ databases">
        <title>Genomic Encyclopedia of Type Strains, Phase IV (KMG-IV): sequencing the most valuable type-strain genomes for metagenomic binning, comparative biology and taxonomic classification.</title>
        <authorList>
            <person name="Goeker M."/>
        </authorList>
    </citation>
    <scope>NUCLEOTIDE SEQUENCE [LARGE SCALE GENOMIC DNA]</scope>
    <source>
        <strain evidence="4 5">DSM 16791</strain>
    </source>
</reference>
<evidence type="ECO:0000313" key="4">
    <source>
        <dbReference type="EMBL" id="PWW04171.1"/>
    </source>
</evidence>
<dbReference type="Proteomes" id="UP000246352">
    <property type="component" value="Unassembled WGS sequence"/>
</dbReference>
<keyword evidence="5" id="KW-1185">Reference proteome</keyword>
<dbReference type="GO" id="GO:0046872">
    <property type="term" value="F:metal ion binding"/>
    <property type="evidence" value="ECO:0007669"/>
    <property type="project" value="UniProtKB-KW"/>
</dbReference>
<name>A0A317PRS0_9HYPH</name>
<dbReference type="OrthoDB" id="9807509at2"/>
<dbReference type="PANTHER" id="PTHR37302">
    <property type="entry name" value="SLR1116 PROTEIN"/>
    <property type="match status" value="1"/>
</dbReference>
<evidence type="ECO:0000256" key="1">
    <source>
        <dbReference type="ARBA" id="ARBA00008635"/>
    </source>
</evidence>
<dbReference type="SUPFAM" id="SSF109854">
    <property type="entry name" value="DinB/YfiT-like putative metalloenzymes"/>
    <property type="match status" value="1"/>
</dbReference>
<proteinExistence type="inferred from homology"/>
<dbReference type="Pfam" id="PF05163">
    <property type="entry name" value="DinB"/>
    <property type="match status" value="1"/>
</dbReference>
<keyword evidence="2 3" id="KW-0479">Metal-binding</keyword>
<dbReference type="PANTHER" id="PTHR37302:SF3">
    <property type="entry name" value="DAMAGE-INDUCIBLE PROTEIN DINB"/>
    <property type="match status" value="1"/>
</dbReference>
<evidence type="ECO:0000313" key="5">
    <source>
        <dbReference type="Proteomes" id="UP000246352"/>
    </source>
</evidence>
<protein>
    <submittedName>
        <fullName evidence="4">Putative damage-inducible protein DinB</fullName>
    </submittedName>
</protein>
<dbReference type="InterPro" id="IPR007837">
    <property type="entry name" value="DinB"/>
</dbReference>
<organism evidence="4 5">
    <name type="scientific">Hoeflea marina</name>
    <dbReference type="NCBI Taxonomy" id="274592"/>
    <lineage>
        <taxon>Bacteria</taxon>
        <taxon>Pseudomonadati</taxon>
        <taxon>Pseudomonadota</taxon>
        <taxon>Alphaproteobacteria</taxon>
        <taxon>Hyphomicrobiales</taxon>
        <taxon>Rhizobiaceae</taxon>
        <taxon>Hoeflea</taxon>
    </lineage>
</organism>
<dbReference type="AlphaFoldDB" id="A0A317PRS0"/>
<evidence type="ECO:0000256" key="3">
    <source>
        <dbReference type="PIRSR" id="PIRSR607837-1"/>
    </source>
</evidence>
<comment type="caution">
    <text evidence="4">The sequence shown here is derived from an EMBL/GenBank/DDBJ whole genome shotgun (WGS) entry which is preliminary data.</text>
</comment>
<comment type="similarity">
    <text evidence="1">Belongs to the DinB family.</text>
</comment>
<feature type="binding site" evidence="3">
    <location>
        <position position="130"/>
    </location>
    <ligand>
        <name>a divalent metal cation</name>
        <dbReference type="ChEBI" id="CHEBI:60240"/>
    </ligand>
</feature>
<feature type="binding site" evidence="3">
    <location>
        <position position="134"/>
    </location>
    <ligand>
        <name>a divalent metal cation</name>
        <dbReference type="ChEBI" id="CHEBI:60240"/>
    </ligand>
</feature>
<dbReference type="EMBL" id="QGTR01000001">
    <property type="protein sequence ID" value="PWW04171.1"/>
    <property type="molecule type" value="Genomic_DNA"/>
</dbReference>
<dbReference type="InterPro" id="IPR034660">
    <property type="entry name" value="DinB/YfiT-like"/>
</dbReference>
<sequence>MDPYLGLALNNGYANATLYAAIEGMSREAFTAPRPGFFGSLAATLNHIHEVDLYYIDAVEEGGLGHKVFARDRETDPVALAQAVARADDRLVAVCRSLDAERLSRRVAIEIEGGFIHETVGDILLHLFQHQIHHRGQAHVQVQDAGIAPPQLDDFFLEHYRTPIATRFAARLHGGGAE</sequence>
<gene>
    <name evidence="4" type="ORF">DFR52_101862</name>
</gene>
<evidence type="ECO:0000256" key="2">
    <source>
        <dbReference type="ARBA" id="ARBA00022723"/>
    </source>
</evidence>
<dbReference type="Gene3D" id="1.20.120.450">
    <property type="entry name" value="dinb family like domain"/>
    <property type="match status" value="1"/>
</dbReference>
<accession>A0A317PRS0</accession>